<reference evidence="2" key="1">
    <citation type="journal article" date="2022" name="Mol. Ecol. Resour.">
        <title>The genomes of chicory, endive, great burdock and yacon provide insights into Asteraceae palaeo-polyploidization history and plant inulin production.</title>
        <authorList>
            <person name="Fan W."/>
            <person name="Wang S."/>
            <person name="Wang H."/>
            <person name="Wang A."/>
            <person name="Jiang F."/>
            <person name="Liu H."/>
            <person name="Zhao H."/>
            <person name="Xu D."/>
            <person name="Zhang Y."/>
        </authorList>
    </citation>
    <scope>NUCLEOTIDE SEQUENCE [LARGE SCALE GENOMIC DNA]</scope>
    <source>
        <strain evidence="2">cv. Yunnan</strain>
    </source>
</reference>
<keyword evidence="2" id="KW-1185">Reference proteome</keyword>
<comment type="caution">
    <text evidence="1">The sequence shown here is derived from an EMBL/GenBank/DDBJ whole genome shotgun (WGS) entry which is preliminary data.</text>
</comment>
<name>A0ACB9DG76_9ASTR</name>
<dbReference type="Proteomes" id="UP001056120">
    <property type="component" value="Linkage Group LG19"/>
</dbReference>
<sequence>MLMNNYNSHDHLKYSKKIAKRNKLDEMFASSSRLDDTCQSEVDLTSSSLEIPSLNGENCCGASLSKEQTCKQLDDRGWWCHRPVAEGKGYCDTHPTSHTPAEAAAGTGPLMFERTKRAPIVPKSEQNSDDGVTEVAVGRNRRKVKEESEGVSDVPRKRVRKIKKEDSGEGRSVVNLNFGRMEIALGSCSSSLQRKAGESKGVEFYGWSDWSSDIGCSVKAGFTERVIYDLEEDMIFCDPEKEMTVSNSEKKSDFEKSQQLHMIRKLLPVMKKMNEEKMMELNTEAKNKGICHQGLHVHIEEYTRKKECSCPPKNLGGCERDLLWLTSFYPFSLTKDLEESAKKLLCNVQLKNLNGLSDSSSHLLCDENGEAGLYFSTQPVFQDNNFEHFMKHWGKGQLVVIRDVLQNQPDLNWDFGFKLCTYLKKSVESRHNTGTRSAKTPVTGVTLNSKENRNFQGSFEIPSPNGGNCGGASLPNEQTCKRSDGRGWRWPVAEGKGYCDTHPTSPTPAETVAVRRSKRKVKEESEGVSDVPWKRVRKIKKEDPSEGRSVVVNLKFGRMKIAPGSFNTKQHLPNISENIKAAEKKKTTGTGGTSSRLKDTRNHEVVSVSDDSESESESESDDEDSSQVTNRCGAHWDIFRREDVPMLLEYLKKYSDKLSRSHGSSRKIVHPLFDEVFYLDDYQQVGFKF</sequence>
<evidence type="ECO:0000313" key="2">
    <source>
        <dbReference type="Proteomes" id="UP001056120"/>
    </source>
</evidence>
<evidence type="ECO:0000313" key="1">
    <source>
        <dbReference type="EMBL" id="KAI3745435.1"/>
    </source>
</evidence>
<gene>
    <name evidence="1" type="ORF">L1987_58547</name>
</gene>
<protein>
    <submittedName>
        <fullName evidence="1">Uncharacterized protein</fullName>
    </submittedName>
</protein>
<reference evidence="1 2" key="2">
    <citation type="journal article" date="2022" name="Mol. Ecol. Resour.">
        <title>The genomes of chicory, endive, great burdock and yacon provide insights into Asteraceae paleo-polyploidization history and plant inulin production.</title>
        <authorList>
            <person name="Fan W."/>
            <person name="Wang S."/>
            <person name="Wang H."/>
            <person name="Wang A."/>
            <person name="Jiang F."/>
            <person name="Liu H."/>
            <person name="Zhao H."/>
            <person name="Xu D."/>
            <person name="Zhang Y."/>
        </authorList>
    </citation>
    <scope>NUCLEOTIDE SEQUENCE [LARGE SCALE GENOMIC DNA]</scope>
    <source>
        <strain evidence="2">cv. Yunnan</strain>
        <tissue evidence="1">Leaves</tissue>
    </source>
</reference>
<dbReference type="EMBL" id="CM042036">
    <property type="protein sequence ID" value="KAI3745435.1"/>
    <property type="molecule type" value="Genomic_DNA"/>
</dbReference>
<organism evidence="1 2">
    <name type="scientific">Smallanthus sonchifolius</name>
    <dbReference type="NCBI Taxonomy" id="185202"/>
    <lineage>
        <taxon>Eukaryota</taxon>
        <taxon>Viridiplantae</taxon>
        <taxon>Streptophyta</taxon>
        <taxon>Embryophyta</taxon>
        <taxon>Tracheophyta</taxon>
        <taxon>Spermatophyta</taxon>
        <taxon>Magnoliopsida</taxon>
        <taxon>eudicotyledons</taxon>
        <taxon>Gunneridae</taxon>
        <taxon>Pentapetalae</taxon>
        <taxon>asterids</taxon>
        <taxon>campanulids</taxon>
        <taxon>Asterales</taxon>
        <taxon>Asteraceae</taxon>
        <taxon>Asteroideae</taxon>
        <taxon>Heliantheae alliance</taxon>
        <taxon>Millerieae</taxon>
        <taxon>Smallanthus</taxon>
    </lineage>
</organism>
<accession>A0ACB9DG76</accession>
<proteinExistence type="predicted"/>